<dbReference type="AlphaFoldDB" id="A0A552FGL1"/>
<dbReference type="Proteomes" id="UP000316958">
    <property type="component" value="Unassembled WGS sequence"/>
</dbReference>
<gene>
    <name evidence="1" type="ORF">EWV57_19720</name>
</gene>
<sequence>MIISQGESCTIPAGYANATVTNQDANKAGSYDIAGDGIAINKQIPGGQTQNTPIHQNEVTVINSGKPDLDVADCQ</sequence>
<comment type="caution">
    <text evidence="1">The sequence shown here is derived from an EMBL/GenBank/DDBJ whole genome shotgun (WGS) entry which is preliminary data.</text>
</comment>
<protein>
    <submittedName>
        <fullName evidence="1">Uncharacterized protein</fullName>
    </submittedName>
</protein>
<dbReference type="EMBL" id="SFBE01000329">
    <property type="protein sequence ID" value="TRU45857.1"/>
    <property type="molecule type" value="Genomic_DNA"/>
</dbReference>
<proteinExistence type="predicted"/>
<organism evidence="1 2">
    <name type="scientific">Microcystis aeruginosa Ma_QC_Ch_20071001_S25D</name>
    <dbReference type="NCBI Taxonomy" id="2486250"/>
    <lineage>
        <taxon>Bacteria</taxon>
        <taxon>Bacillati</taxon>
        <taxon>Cyanobacteriota</taxon>
        <taxon>Cyanophyceae</taxon>
        <taxon>Oscillatoriophycideae</taxon>
        <taxon>Chroococcales</taxon>
        <taxon>Microcystaceae</taxon>
        <taxon>Microcystis</taxon>
    </lineage>
</organism>
<evidence type="ECO:0000313" key="1">
    <source>
        <dbReference type="EMBL" id="TRU45857.1"/>
    </source>
</evidence>
<name>A0A552FGL1_MICAE</name>
<reference evidence="1 2" key="1">
    <citation type="submission" date="2019-01" db="EMBL/GenBank/DDBJ databases">
        <title>Coherence of Microcystis species and biogeography revealed through population genomics.</title>
        <authorList>
            <person name="Perez-Carrascal O.M."/>
            <person name="Terrat Y."/>
            <person name="Giani A."/>
            <person name="Fortin N."/>
            <person name="Tromas N."/>
            <person name="Shapiro B.J."/>
        </authorList>
    </citation>
    <scope>NUCLEOTIDE SEQUENCE [LARGE SCALE GENOMIC DNA]</scope>
    <source>
        <strain evidence="1">Ma_QC_Ch_20071001_S25D</strain>
    </source>
</reference>
<accession>A0A552FGL1</accession>
<evidence type="ECO:0000313" key="2">
    <source>
        <dbReference type="Proteomes" id="UP000316958"/>
    </source>
</evidence>